<evidence type="ECO:0000313" key="7">
    <source>
        <dbReference type="EMBL" id="KAG2574725.1"/>
    </source>
</evidence>
<evidence type="ECO:0000256" key="3">
    <source>
        <dbReference type="ARBA" id="ARBA00022801"/>
    </source>
</evidence>
<comment type="caution">
    <text evidence="7">The sequence shown here is derived from an EMBL/GenBank/DDBJ whole genome shotgun (WGS) entry which is preliminary data.</text>
</comment>
<dbReference type="InterPro" id="IPR003653">
    <property type="entry name" value="Peptidase_C48_C"/>
</dbReference>
<dbReference type="GO" id="GO:0008234">
    <property type="term" value="F:cysteine-type peptidase activity"/>
    <property type="evidence" value="ECO:0007669"/>
    <property type="project" value="InterPro"/>
</dbReference>
<organism evidence="7 8">
    <name type="scientific">Panicum virgatum</name>
    <name type="common">Blackwell switchgrass</name>
    <dbReference type="NCBI Taxonomy" id="38727"/>
    <lineage>
        <taxon>Eukaryota</taxon>
        <taxon>Viridiplantae</taxon>
        <taxon>Streptophyta</taxon>
        <taxon>Embryophyta</taxon>
        <taxon>Tracheophyta</taxon>
        <taxon>Spermatophyta</taxon>
        <taxon>Magnoliopsida</taxon>
        <taxon>Liliopsida</taxon>
        <taxon>Poales</taxon>
        <taxon>Poaceae</taxon>
        <taxon>PACMAD clade</taxon>
        <taxon>Panicoideae</taxon>
        <taxon>Panicodae</taxon>
        <taxon>Paniceae</taxon>
        <taxon>Panicinae</taxon>
        <taxon>Panicum</taxon>
        <taxon>Panicum sect. Hiantes</taxon>
    </lineage>
</organism>
<keyword evidence="3" id="KW-0378">Hydrolase</keyword>
<dbReference type="GO" id="GO:0006508">
    <property type="term" value="P:proteolysis"/>
    <property type="evidence" value="ECO:0007669"/>
    <property type="project" value="UniProtKB-KW"/>
</dbReference>
<keyword evidence="2" id="KW-0645">Protease</keyword>
<comment type="similarity">
    <text evidence="1">Belongs to the peptidase C48 family.</text>
</comment>
<dbReference type="Pfam" id="PF02902">
    <property type="entry name" value="Peptidase_C48"/>
    <property type="match status" value="1"/>
</dbReference>
<keyword evidence="8" id="KW-1185">Reference proteome</keyword>
<proteinExistence type="inferred from homology"/>
<accession>A0A8T0QLS6</accession>
<feature type="coiled-coil region" evidence="4">
    <location>
        <begin position="134"/>
        <end position="193"/>
    </location>
</feature>
<dbReference type="AlphaFoldDB" id="A0A8T0QLS6"/>
<dbReference type="Proteomes" id="UP000823388">
    <property type="component" value="Chromosome 7K"/>
</dbReference>
<evidence type="ECO:0000256" key="5">
    <source>
        <dbReference type="SAM" id="MobiDB-lite"/>
    </source>
</evidence>
<evidence type="ECO:0000256" key="4">
    <source>
        <dbReference type="SAM" id="Coils"/>
    </source>
</evidence>
<reference evidence="7" key="1">
    <citation type="submission" date="2020-05" db="EMBL/GenBank/DDBJ databases">
        <title>WGS assembly of Panicum virgatum.</title>
        <authorList>
            <person name="Lovell J.T."/>
            <person name="Jenkins J."/>
            <person name="Shu S."/>
            <person name="Juenger T.E."/>
            <person name="Schmutz J."/>
        </authorList>
    </citation>
    <scope>NUCLEOTIDE SEQUENCE</scope>
    <source>
        <strain evidence="7">AP13</strain>
    </source>
</reference>
<feature type="region of interest" description="Disordered" evidence="5">
    <location>
        <begin position="339"/>
        <end position="358"/>
    </location>
</feature>
<protein>
    <recommendedName>
        <fullName evidence="6">Ubiquitin-like protease family profile domain-containing protein</fullName>
    </recommendedName>
</protein>
<evidence type="ECO:0000259" key="6">
    <source>
        <dbReference type="Pfam" id="PF02902"/>
    </source>
</evidence>
<evidence type="ECO:0000256" key="1">
    <source>
        <dbReference type="ARBA" id="ARBA00005234"/>
    </source>
</evidence>
<dbReference type="SUPFAM" id="SSF54001">
    <property type="entry name" value="Cysteine proteinases"/>
    <property type="match status" value="1"/>
</dbReference>
<dbReference type="InterPro" id="IPR038765">
    <property type="entry name" value="Papain-like_cys_pep_sf"/>
</dbReference>
<sequence>MRGAVDAMISIDSVIFQQYPSSPFTLTICLLETLEPQPGLEETPAGPLIKRYNDKKIEDIVKNIKDTMNVRQEVNCQAQGQASTPEVKKPPSGKQKVAGQQIVIQIPYVDDLLKESEVDKGEEGILLKEINSKIESDQTKLMEEIKKIKDLQLQNNEDLKKIVAEHSILSKIYNEIKNRAQMKDKKIKALMRNNCVMQIHGVGMMEDLFVETFKPGGHMHDDVLEALRLIWNKSWDDRIMLSLGAVIFVPFVMDEHWSLVVVELDIEVIIVLDSYNELEDSTERHAQLINALKGDARLLRRAVPAAPGGGRPVAGGARVRQALPAQPGRPDVGRCAHRAQIHHSPQRPRRPRPGQVGG</sequence>
<keyword evidence="4" id="KW-0175">Coiled coil</keyword>
<dbReference type="Gene3D" id="3.40.395.10">
    <property type="entry name" value="Adenoviral Proteinase, Chain A"/>
    <property type="match status" value="1"/>
</dbReference>
<name>A0A8T0QLS6_PANVG</name>
<evidence type="ECO:0000256" key="2">
    <source>
        <dbReference type="ARBA" id="ARBA00022670"/>
    </source>
</evidence>
<evidence type="ECO:0000313" key="8">
    <source>
        <dbReference type="Proteomes" id="UP000823388"/>
    </source>
</evidence>
<feature type="domain" description="Ubiquitin-like protease family profile" evidence="6">
    <location>
        <begin position="246"/>
        <end position="290"/>
    </location>
</feature>
<gene>
    <name evidence="7" type="ORF">PVAP13_7KG341970</name>
</gene>
<feature type="compositionally biased region" description="Basic residues" evidence="5">
    <location>
        <begin position="339"/>
        <end position="352"/>
    </location>
</feature>
<dbReference type="EMBL" id="CM029049">
    <property type="protein sequence ID" value="KAG2574725.1"/>
    <property type="molecule type" value="Genomic_DNA"/>
</dbReference>